<feature type="binding site" evidence="7">
    <location>
        <position position="105"/>
    </location>
    <ligand>
        <name>shikimate</name>
        <dbReference type="ChEBI" id="CHEBI:36208"/>
    </ligand>
</feature>
<dbReference type="InterPro" id="IPR022893">
    <property type="entry name" value="Shikimate_DH_fam"/>
</dbReference>
<feature type="domain" description="Quinate/shikimate 5-dehydrogenase/glutamyl-tRNA reductase" evidence="8">
    <location>
        <begin position="121"/>
        <end position="188"/>
    </location>
</feature>
<evidence type="ECO:0000259" key="8">
    <source>
        <dbReference type="Pfam" id="PF01488"/>
    </source>
</evidence>
<feature type="binding site" evidence="7">
    <location>
        <position position="90"/>
    </location>
    <ligand>
        <name>shikimate</name>
        <dbReference type="ChEBI" id="CHEBI:36208"/>
    </ligand>
</feature>
<evidence type="ECO:0000256" key="4">
    <source>
        <dbReference type="ARBA" id="ARBA00023002"/>
    </source>
</evidence>
<dbReference type="HAMAP" id="MF_00222">
    <property type="entry name" value="Shikimate_DH_AroE"/>
    <property type="match status" value="1"/>
</dbReference>
<keyword evidence="5 7" id="KW-0057">Aromatic amino acid biosynthesis</keyword>
<evidence type="ECO:0000259" key="9">
    <source>
        <dbReference type="Pfam" id="PF08501"/>
    </source>
</evidence>
<dbReference type="GO" id="GO:0008652">
    <property type="term" value="P:amino acid biosynthetic process"/>
    <property type="evidence" value="ECO:0007669"/>
    <property type="project" value="UniProtKB-KW"/>
</dbReference>
<proteinExistence type="inferred from homology"/>
<keyword evidence="4 7" id="KW-0560">Oxidoreductase</keyword>
<keyword evidence="2 7" id="KW-0028">Amino-acid biosynthesis</keyword>
<dbReference type="Gene3D" id="3.40.50.720">
    <property type="entry name" value="NAD(P)-binding Rossmann-like Domain"/>
    <property type="match status" value="1"/>
</dbReference>
<dbReference type="Pfam" id="PF08501">
    <property type="entry name" value="Shikimate_dh_N"/>
    <property type="match status" value="1"/>
</dbReference>
<keyword evidence="3 7" id="KW-0521">NADP</keyword>
<feature type="binding site" evidence="7">
    <location>
        <position position="65"/>
    </location>
    <ligand>
        <name>shikimate</name>
        <dbReference type="ChEBI" id="CHEBI:36208"/>
    </ligand>
</feature>
<dbReference type="Pfam" id="PF01488">
    <property type="entry name" value="Shikimate_DH"/>
    <property type="match status" value="1"/>
</dbReference>
<feature type="binding site" evidence="7">
    <location>
        <position position="237"/>
    </location>
    <ligand>
        <name>NADP(+)</name>
        <dbReference type="ChEBI" id="CHEBI:58349"/>
    </ligand>
</feature>
<dbReference type="GO" id="GO:0005829">
    <property type="term" value="C:cytosol"/>
    <property type="evidence" value="ECO:0007669"/>
    <property type="project" value="TreeGrafter"/>
</dbReference>
<dbReference type="InterPro" id="IPR011342">
    <property type="entry name" value="Shikimate_DH"/>
</dbReference>
<feature type="binding site" evidence="7">
    <location>
        <position position="214"/>
    </location>
    <ligand>
        <name>NADP(+)</name>
        <dbReference type="ChEBI" id="CHEBI:58349"/>
    </ligand>
</feature>
<comment type="function">
    <text evidence="7">Involved in the biosynthesis of the chorismate, which leads to the biosynthesis of aromatic amino acids. Catalyzes the reversible NADPH linked reduction of 3-dehydroshikimate (DHSA) to yield shikimate (SA).</text>
</comment>
<dbReference type="UniPathway" id="UPA00053">
    <property type="reaction ID" value="UER00087"/>
</dbReference>
<evidence type="ECO:0000256" key="1">
    <source>
        <dbReference type="ARBA" id="ARBA00012962"/>
    </source>
</evidence>
<dbReference type="SUPFAM" id="SSF51735">
    <property type="entry name" value="NAD(P)-binding Rossmann-fold domains"/>
    <property type="match status" value="1"/>
</dbReference>
<dbReference type="PANTHER" id="PTHR21089:SF9">
    <property type="entry name" value="SHIKIMATE DEHYDROGENASE-LIKE PROTEIN HI_0607"/>
    <property type="match status" value="1"/>
</dbReference>
<name>A0A1F7J5C9_9BACT</name>
<dbReference type="GO" id="GO:0050661">
    <property type="term" value="F:NADP binding"/>
    <property type="evidence" value="ECO:0007669"/>
    <property type="project" value="InterPro"/>
</dbReference>
<evidence type="ECO:0000313" key="10">
    <source>
        <dbReference type="EMBL" id="OGK50816.1"/>
    </source>
</evidence>
<dbReference type="Proteomes" id="UP000178558">
    <property type="component" value="Unassembled WGS sequence"/>
</dbReference>
<dbReference type="InterPro" id="IPR006151">
    <property type="entry name" value="Shikm_DH/Glu-tRNA_Rdtase"/>
</dbReference>
<organism evidence="10 11">
    <name type="scientific">Candidatus Roizmanbacteria bacterium RIFCSPLOWO2_01_FULL_40_42</name>
    <dbReference type="NCBI Taxonomy" id="1802066"/>
    <lineage>
        <taxon>Bacteria</taxon>
        <taxon>Candidatus Roizmaniibacteriota</taxon>
    </lineage>
</organism>
<comment type="subunit">
    <text evidence="7">Homodimer.</text>
</comment>
<feature type="domain" description="Shikimate dehydrogenase substrate binding N-terminal" evidence="9">
    <location>
        <begin position="24"/>
        <end position="92"/>
    </location>
</feature>
<dbReference type="SUPFAM" id="SSF53223">
    <property type="entry name" value="Aminoacid dehydrogenase-like, N-terminal domain"/>
    <property type="match status" value="1"/>
</dbReference>
<dbReference type="InterPro" id="IPR046346">
    <property type="entry name" value="Aminoacid_DH-like_N_sf"/>
</dbReference>
<dbReference type="PANTHER" id="PTHR21089">
    <property type="entry name" value="SHIKIMATE DEHYDROGENASE"/>
    <property type="match status" value="1"/>
</dbReference>
<accession>A0A1F7J5C9</accession>
<feature type="active site" description="Proton acceptor" evidence="7">
    <location>
        <position position="69"/>
    </location>
</feature>
<dbReference type="InterPro" id="IPR013708">
    <property type="entry name" value="Shikimate_DH-bd_N"/>
</dbReference>
<dbReference type="Gene3D" id="3.40.50.10860">
    <property type="entry name" value="Leucine Dehydrogenase, chain A, domain 1"/>
    <property type="match status" value="1"/>
</dbReference>
<evidence type="ECO:0000256" key="7">
    <source>
        <dbReference type="HAMAP-Rule" id="MF_00222"/>
    </source>
</evidence>
<dbReference type="GO" id="GO:0019632">
    <property type="term" value="P:shikimate metabolic process"/>
    <property type="evidence" value="ECO:0007669"/>
    <property type="project" value="InterPro"/>
</dbReference>
<comment type="catalytic activity">
    <reaction evidence="6 7">
        <text>shikimate + NADP(+) = 3-dehydroshikimate + NADPH + H(+)</text>
        <dbReference type="Rhea" id="RHEA:17737"/>
        <dbReference type="ChEBI" id="CHEBI:15378"/>
        <dbReference type="ChEBI" id="CHEBI:16630"/>
        <dbReference type="ChEBI" id="CHEBI:36208"/>
        <dbReference type="ChEBI" id="CHEBI:57783"/>
        <dbReference type="ChEBI" id="CHEBI:58349"/>
        <dbReference type="EC" id="1.1.1.25"/>
    </reaction>
</comment>
<protein>
    <recommendedName>
        <fullName evidence="1 7">Shikimate dehydrogenase (NADP(+))</fullName>
        <shortName evidence="7">SDH</shortName>
        <ecNumber evidence="1 7">1.1.1.25</ecNumber>
    </recommendedName>
</protein>
<evidence type="ECO:0000313" key="11">
    <source>
        <dbReference type="Proteomes" id="UP000178558"/>
    </source>
</evidence>
<dbReference type="InterPro" id="IPR036291">
    <property type="entry name" value="NAD(P)-bd_dom_sf"/>
</dbReference>
<dbReference type="CDD" id="cd01065">
    <property type="entry name" value="NAD_bind_Shikimate_DH"/>
    <property type="match status" value="1"/>
</dbReference>
<reference evidence="10 11" key="1">
    <citation type="journal article" date="2016" name="Nat. Commun.">
        <title>Thousands of microbial genomes shed light on interconnected biogeochemical processes in an aquifer system.</title>
        <authorList>
            <person name="Anantharaman K."/>
            <person name="Brown C.T."/>
            <person name="Hug L.A."/>
            <person name="Sharon I."/>
            <person name="Castelle C.J."/>
            <person name="Probst A.J."/>
            <person name="Thomas B.C."/>
            <person name="Singh A."/>
            <person name="Wilkins M.J."/>
            <person name="Karaoz U."/>
            <person name="Brodie E.L."/>
            <person name="Williams K.H."/>
            <person name="Hubbard S.S."/>
            <person name="Banfield J.F."/>
        </authorList>
    </citation>
    <scope>NUCLEOTIDE SEQUENCE [LARGE SCALE GENOMIC DNA]</scope>
</reference>
<evidence type="ECO:0000256" key="3">
    <source>
        <dbReference type="ARBA" id="ARBA00022857"/>
    </source>
</evidence>
<dbReference type="EMBL" id="MGAQ01000010">
    <property type="protein sequence ID" value="OGK50816.1"/>
    <property type="molecule type" value="Genomic_DNA"/>
</dbReference>
<evidence type="ECO:0000256" key="5">
    <source>
        <dbReference type="ARBA" id="ARBA00023141"/>
    </source>
</evidence>
<comment type="caution">
    <text evidence="7">Lacks conserved residue(s) required for the propagation of feature annotation.</text>
</comment>
<comment type="caution">
    <text evidence="10">The sequence shown here is derived from an EMBL/GenBank/DDBJ whole genome shotgun (WGS) entry which is preliminary data.</text>
</comment>
<dbReference type="GO" id="GO:0009073">
    <property type="term" value="P:aromatic amino acid family biosynthetic process"/>
    <property type="evidence" value="ECO:0007669"/>
    <property type="project" value="UniProtKB-KW"/>
</dbReference>
<feature type="binding site" evidence="7">
    <location>
        <begin position="128"/>
        <end position="132"/>
    </location>
    <ligand>
        <name>NADP(+)</name>
        <dbReference type="ChEBI" id="CHEBI:58349"/>
    </ligand>
</feature>
<dbReference type="GO" id="GO:0004764">
    <property type="term" value="F:shikimate 3-dehydrogenase (NADP+) activity"/>
    <property type="evidence" value="ECO:0007669"/>
    <property type="project" value="UniProtKB-UniRule"/>
</dbReference>
<comment type="pathway">
    <text evidence="7">Metabolic intermediate biosynthesis; chorismate biosynthesis; chorismate from D-erythrose 4-phosphate and phosphoenolpyruvate: step 4/7.</text>
</comment>
<comment type="similarity">
    <text evidence="7">Belongs to the shikimate dehydrogenase family.</text>
</comment>
<dbReference type="EC" id="1.1.1.25" evidence="1 7"/>
<dbReference type="GO" id="GO:0009423">
    <property type="term" value="P:chorismate biosynthetic process"/>
    <property type="evidence" value="ECO:0007669"/>
    <property type="project" value="UniProtKB-UniRule"/>
</dbReference>
<dbReference type="AlphaFoldDB" id="A0A1F7J5C9"/>
<evidence type="ECO:0000256" key="6">
    <source>
        <dbReference type="ARBA" id="ARBA00049442"/>
    </source>
</evidence>
<evidence type="ECO:0000256" key="2">
    <source>
        <dbReference type="ARBA" id="ARBA00022605"/>
    </source>
</evidence>
<dbReference type="NCBIfam" id="TIGR00507">
    <property type="entry name" value="aroE"/>
    <property type="match status" value="1"/>
</dbReference>
<gene>
    <name evidence="7" type="primary">aroE</name>
    <name evidence="10" type="ORF">A3B50_00875</name>
</gene>
<sequence>MVKINKDTILCISIASKPSNLGTAIHNQAYKHLGLNFIYKACAVTDAKAAIQGVRALGIRGCSVSMPHKEKVIEYLDELDPVAKEIGAVNTIVNTHGKLKGYNSDAHGFESVLHDLQISPGSSVLVLGGGGVAKAILYILKKNKFNSVSIANRNRSRAEELAKSYNFTSINWGDREKSNFDFLINATSIGMNPNSDRSPIKLKSVPKYSYIFDVVISPTETLLISEAKRKNIVCRPGYRMTLYAAKMQFELYTGQKTPIEVMEKTILELL</sequence>